<protein>
    <submittedName>
        <fullName evidence="1">Uncharacterized protein</fullName>
    </submittedName>
</protein>
<keyword evidence="2" id="KW-1185">Reference proteome</keyword>
<sequence length="66" mass="6832">MASIVTRLGDRMLRAFVPAATASATGTSPKCHCQCSDACFYCCPAGVTPEGLPIYSCHVASGSQCM</sequence>
<reference evidence="1" key="1">
    <citation type="submission" date="2023-03" db="EMBL/GenBank/DDBJ databases">
        <title>Actinorhabdospora filicis NBRC 111898.</title>
        <authorList>
            <person name="Ichikawa N."/>
            <person name="Sato H."/>
            <person name="Tonouchi N."/>
        </authorList>
    </citation>
    <scope>NUCLEOTIDE SEQUENCE</scope>
    <source>
        <strain evidence="1">NBRC 111898</strain>
    </source>
</reference>
<evidence type="ECO:0000313" key="2">
    <source>
        <dbReference type="Proteomes" id="UP001165079"/>
    </source>
</evidence>
<dbReference type="AlphaFoldDB" id="A0A9W6W7G7"/>
<comment type="caution">
    <text evidence="1">The sequence shown here is derived from an EMBL/GenBank/DDBJ whole genome shotgun (WGS) entry which is preliminary data.</text>
</comment>
<accession>A0A9W6W7G7</accession>
<gene>
    <name evidence="1" type="ORF">Afil01_02780</name>
</gene>
<evidence type="ECO:0000313" key="1">
    <source>
        <dbReference type="EMBL" id="GLZ75471.1"/>
    </source>
</evidence>
<name>A0A9W6W7G7_9ACTN</name>
<proteinExistence type="predicted"/>
<dbReference type="EMBL" id="BSTX01000001">
    <property type="protein sequence ID" value="GLZ75471.1"/>
    <property type="molecule type" value="Genomic_DNA"/>
</dbReference>
<dbReference type="Proteomes" id="UP001165079">
    <property type="component" value="Unassembled WGS sequence"/>
</dbReference>
<organism evidence="1 2">
    <name type="scientific">Actinorhabdospora filicis</name>
    <dbReference type="NCBI Taxonomy" id="1785913"/>
    <lineage>
        <taxon>Bacteria</taxon>
        <taxon>Bacillati</taxon>
        <taxon>Actinomycetota</taxon>
        <taxon>Actinomycetes</taxon>
        <taxon>Micromonosporales</taxon>
        <taxon>Micromonosporaceae</taxon>
        <taxon>Actinorhabdospora</taxon>
    </lineage>
</organism>
<dbReference type="RefSeq" id="WP_285660708.1">
    <property type="nucleotide sequence ID" value="NZ_BSTX01000001.1"/>
</dbReference>